<dbReference type="InterPro" id="IPR011701">
    <property type="entry name" value="MFS"/>
</dbReference>
<keyword evidence="3 7" id="KW-1133">Transmembrane helix</keyword>
<evidence type="ECO:0000313" key="9">
    <source>
        <dbReference type="EMBL" id="GLB38910.1"/>
    </source>
</evidence>
<feature type="region of interest" description="Disordered" evidence="6">
    <location>
        <begin position="1"/>
        <end position="65"/>
    </location>
</feature>
<dbReference type="SUPFAM" id="SSF103473">
    <property type="entry name" value="MFS general substrate transporter"/>
    <property type="match status" value="1"/>
</dbReference>
<dbReference type="GO" id="GO:0000329">
    <property type="term" value="C:fungal-type vacuole membrane"/>
    <property type="evidence" value="ECO:0007669"/>
    <property type="project" value="TreeGrafter"/>
</dbReference>
<dbReference type="OrthoDB" id="3437016at2759"/>
<comment type="subcellular location">
    <subcellularLocation>
        <location evidence="1">Membrane</location>
        <topology evidence="1">Multi-pass membrane protein</topology>
    </subcellularLocation>
</comment>
<feature type="coiled-coil region" evidence="5">
    <location>
        <begin position="796"/>
        <end position="823"/>
    </location>
</feature>
<keyword evidence="10" id="KW-1185">Reference proteome</keyword>
<evidence type="ECO:0000256" key="2">
    <source>
        <dbReference type="ARBA" id="ARBA00022692"/>
    </source>
</evidence>
<gene>
    <name evidence="9" type="ORF">LshimejAT787_0600720</name>
</gene>
<keyword evidence="2 7" id="KW-0812">Transmembrane</keyword>
<keyword evidence="4 7" id="KW-0472">Membrane</keyword>
<feature type="transmembrane region" description="Helical" evidence="7">
    <location>
        <begin position="1083"/>
        <end position="1101"/>
    </location>
</feature>
<feature type="transmembrane region" description="Helical" evidence="7">
    <location>
        <begin position="1217"/>
        <end position="1241"/>
    </location>
</feature>
<comment type="caution">
    <text evidence="9">The sequence shown here is derived from an EMBL/GenBank/DDBJ whole genome shotgun (WGS) entry which is preliminary data.</text>
</comment>
<organism evidence="9 10">
    <name type="scientific">Lyophyllum shimeji</name>
    <name type="common">Hon-shimeji</name>
    <name type="synonym">Tricholoma shimeji</name>
    <dbReference type="NCBI Taxonomy" id="47721"/>
    <lineage>
        <taxon>Eukaryota</taxon>
        <taxon>Fungi</taxon>
        <taxon>Dikarya</taxon>
        <taxon>Basidiomycota</taxon>
        <taxon>Agaricomycotina</taxon>
        <taxon>Agaricomycetes</taxon>
        <taxon>Agaricomycetidae</taxon>
        <taxon>Agaricales</taxon>
        <taxon>Tricholomatineae</taxon>
        <taxon>Lyophyllaceae</taxon>
        <taxon>Lyophyllum</taxon>
    </lineage>
</organism>
<dbReference type="Proteomes" id="UP001063166">
    <property type="component" value="Unassembled WGS sequence"/>
</dbReference>
<evidence type="ECO:0000256" key="7">
    <source>
        <dbReference type="SAM" id="Phobius"/>
    </source>
</evidence>
<feature type="transmembrane region" description="Helical" evidence="7">
    <location>
        <begin position="1054"/>
        <end position="1071"/>
    </location>
</feature>
<feature type="transmembrane region" description="Helical" evidence="7">
    <location>
        <begin position="1122"/>
        <end position="1146"/>
    </location>
</feature>
<feature type="compositionally biased region" description="Polar residues" evidence="6">
    <location>
        <begin position="33"/>
        <end position="42"/>
    </location>
</feature>
<dbReference type="InterPro" id="IPR036259">
    <property type="entry name" value="MFS_trans_sf"/>
</dbReference>
<evidence type="ECO:0000313" key="10">
    <source>
        <dbReference type="Proteomes" id="UP001063166"/>
    </source>
</evidence>
<feature type="domain" description="CxC2-like cysteine cluster KDZ transposase-associated" evidence="8">
    <location>
        <begin position="164"/>
        <end position="269"/>
    </location>
</feature>
<dbReference type="PANTHER" id="PTHR23501">
    <property type="entry name" value="MAJOR FACILITATOR SUPERFAMILY"/>
    <property type="match status" value="1"/>
</dbReference>
<accession>A0A9P3PM74</accession>
<feature type="transmembrane region" description="Helical" evidence="7">
    <location>
        <begin position="1319"/>
        <end position="1345"/>
    </location>
</feature>
<evidence type="ECO:0000259" key="8">
    <source>
        <dbReference type="Pfam" id="PF18803"/>
    </source>
</evidence>
<proteinExistence type="predicted"/>
<feature type="compositionally biased region" description="Basic residues" evidence="6">
    <location>
        <begin position="1"/>
        <end position="12"/>
    </location>
</feature>
<dbReference type="PANTHER" id="PTHR23501:SF84">
    <property type="entry name" value="VACUOLAR MEMBRANE AMINO ACID UPTAKE TRANSPORTER FNX2"/>
    <property type="match status" value="1"/>
</dbReference>
<evidence type="ECO:0000256" key="3">
    <source>
        <dbReference type="ARBA" id="ARBA00022989"/>
    </source>
</evidence>
<feature type="transmembrane region" description="Helical" evidence="7">
    <location>
        <begin position="1013"/>
        <end position="1034"/>
    </location>
</feature>
<reference evidence="9" key="1">
    <citation type="submission" date="2022-07" db="EMBL/GenBank/DDBJ databases">
        <title>The genome of Lyophyllum shimeji provides insight into the initial evolution of ectomycorrhizal fungal genome.</title>
        <authorList>
            <person name="Kobayashi Y."/>
            <person name="Shibata T."/>
            <person name="Hirakawa H."/>
            <person name="Shigenobu S."/>
            <person name="Nishiyama T."/>
            <person name="Yamada A."/>
            <person name="Hasebe M."/>
            <person name="Kawaguchi M."/>
        </authorList>
    </citation>
    <scope>NUCLEOTIDE SEQUENCE</scope>
    <source>
        <strain evidence="9">AT787</strain>
    </source>
</reference>
<keyword evidence="5" id="KW-0175">Coiled coil</keyword>
<feature type="transmembrane region" description="Helical" evidence="7">
    <location>
        <begin position="1253"/>
        <end position="1274"/>
    </location>
</feature>
<sequence>MSHRCRPFKRKGAAGGYDTDSDVEPDIELNVIVSASGSSVTRTVHEPVQKRPRTSPLPQTTVQPEETLTAAELQKKPSRKQGASVLMDTFSQHFESLQEAILSTEHHPRLGQPCPCGEIPAKFRCTECFQSNLLCKECIVAAHQHHPFHFLGEWTGTFFRRVELSELDFVIRLGHYGGRCPNHPVSKPPRVTVIVHVNGVHRALIEYCYCKLVSDAEQLVRARLFPSTMKHPETAMTFAVLKHFHISNLTSKKSAYDYAKTFTSLTNNAFPQKVPDRYREFAAVARVWSHLALVRRTGQAHGIDAILSHRRRNSLTVRCPACIEVGFNIDPDILNAATVEEVHKYTLFLSTDGNFRLQRKNKNDDPDDTALNDGNAYFVPTEAYKEYLKHTNSVREEPPSCSHLQAGRLQNVVKFKNAVISGVVAFQCARHGFYMPQGTVDLVKGEEFRRTDFALMLVLVELWRLRWILISYDIWCQYVINLRNRFSKWFPAMVPILDKIRGAIPKMHVLNHVLLCMLAWSFTYKKYSGETCGENIEGGWAEQNQSAGSTKEMNDGHRHDALDDFMGHWNWTKLHQIAATLERMYKTCIKNLKTREGDFEQLTALHPEDRIAAWNEMDTEPKVVGNVITSVYEVQVKNGPPTLNTVYQSLVQDEVTAKLGIGEAALINVGLQLEHTQAMISAKLAGHDDDSLTSLRAKLNRDLSSWRQEQLAAFPDLSNELSVVDASTPEKAPLLLPSSFKPEKRVALRLDGLAVIEYKLREGQAHDALAELRLAIKTCNANLEFKKKYVHGQKPNTRAQQYLRTLEAEKKAAAEKYRRAYAALLSLGLSKDDKTLEPLLDNQLWMKNVTERHKLGSSRTQDPWFWLVGRPSGMSTEEANEWSIEMDRVKWFRDRAARDRAREEKEILEEEFRRSIASFRRMSEVWFELASKKPAPGYAAYCHKQAVMYSSLASDCEKKRDDAFNSPAMCIVLSDVVPLRSRGTWQGVLNIIWTLGSASGAPLGGFLADSVGWRWAFLMQVPLAILAIVSVSLALHLPKLDNSDFSAKIKRVDFAGSVALIVTVFLLLFGLDRGGNVSWSDHLTRFSLAGSLAFLILFGIIETRVASEPFAPKRIIFNRSLIAAYLVNFFGIAAAMSMIFHVSLYLQAVQGKTASEAGLWLVLSVLGALAGSLSGGLTIQATGKFYLITVAGYAAQFVGAGLVSASTGLLLHSTVMFGVGLAVSSMGNGSGVTTSLIALIANAGQADQAIATAVSYLFRSLGAVVGVSIGSTLVQETLRTYLRRNLSGKDVEEIILRVRESLSYVDQLDPPTQTIVRSAYALAVQVTLTFTLAMAACSFMSSLFIRETALTRR</sequence>
<dbReference type="InterPro" id="IPR041457">
    <property type="entry name" value="CxC2_KDZ-assoc"/>
</dbReference>
<evidence type="ECO:0000256" key="1">
    <source>
        <dbReference type="ARBA" id="ARBA00004141"/>
    </source>
</evidence>
<feature type="transmembrane region" description="Helical" evidence="7">
    <location>
        <begin position="1186"/>
        <end position="1211"/>
    </location>
</feature>
<dbReference type="CDD" id="cd19757">
    <property type="entry name" value="Bbox1"/>
    <property type="match status" value="1"/>
</dbReference>
<evidence type="ECO:0000256" key="6">
    <source>
        <dbReference type="SAM" id="MobiDB-lite"/>
    </source>
</evidence>
<dbReference type="InterPro" id="IPR040521">
    <property type="entry name" value="KDZ"/>
</dbReference>
<dbReference type="Pfam" id="PF07690">
    <property type="entry name" value="MFS_1"/>
    <property type="match status" value="1"/>
</dbReference>
<feature type="compositionally biased region" description="Polar residues" evidence="6">
    <location>
        <begin position="56"/>
        <end position="65"/>
    </location>
</feature>
<dbReference type="Pfam" id="PF18803">
    <property type="entry name" value="CxC2"/>
    <property type="match status" value="1"/>
</dbReference>
<evidence type="ECO:0000256" key="4">
    <source>
        <dbReference type="ARBA" id="ARBA00023136"/>
    </source>
</evidence>
<feature type="transmembrane region" description="Helical" evidence="7">
    <location>
        <begin position="1158"/>
        <end position="1179"/>
    </location>
</feature>
<dbReference type="GO" id="GO:0015174">
    <property type="term" value="F:basic amino acid transmembrane transporter activity"/>
    <property type="evidence" value="ECO:0007669"/>
    <property type="project" value="TreeGrafter"/>
</dbReference>
<dbReference type="EMBL" id="BRPK01000006">
    <property type="protein sequence ID" value="GLB38910.1"/>
    <property type="molecule type" value="Genomic_DNA"/>
</dbReference>
<name>A0A9P3PM74_LYOSH</name>
<evidence type="ECO:0000256" key="5">
    <source>
        <dbReference type="SAM" id="Coils"/>
    </source>
</evidence>
<protein>
    <submittedName>
        <fullName evidence="9">Major facilitator superfamily protein</fullName>
    </submittedName>
</protein>
<dbReference type="Pfam" id="PF18758">
    <property type="entry name" value="KDZ"/>
    <property type="match status" value="1"/>
</dbReference>
<dbReference type="Gene3D" id="1.20.1250.20">
    <property type="entry name" value="MFS general substrate transporter like domains"/>
    <property type="match status" value="2"/>
</dbReference>